<gene>
    <name evidence="1" type="ORF">EVJ46_09905</name>
</gene>
<evidence type="ECO:0000313" key="1">
    <source>
        <dbReference type="EMBL" id="RZD15563.1"/>
    </source>
</evidence>
<dbReference type="InterPro" id="IPR001712">
    <property type="entry name" value="T3SS_FHIPEP"/>
</dbReference>
<proteinExistence type="predicted"/>
<name>A0A519BE75_ACIG2</name>
<dbReference type="EMBL" id="SGBC01000005">
    <property type="protein sequence ID" value="RZD15563.1"/>
    <property type="molecule type" value="Genomic_DNA"/>
</dbReference>
<dbReference type="Proteomes" id="UP000316562">
    <property type="component" value="Unassembled WGS sequence"/>
</dbReference>
<protein>
    <submittedName>
        <fullName evidence="1">Uncharacterized protein</fullName>
    </submittedName>
</protein>
<dbReference type="AlphaFoldDB" id="A0A519BE75"/>
<dbReference type="Pfam" id="PF00771">
    <property type="entry name" value="FHIPEP"/>
    <property type="match status" value="1"/>
</dbReference>
<evidence type="ECO:0000313" key="2">
    <source>
        <dbReference type="Proteomes" id="UP000316562"/>
    </source>
</evidence>
<reference evidence="1 2" key="1">
    <citation type="journal article" date="2019" name="ISME J.">
        <title>Insights into ecological role of a new deltaproteobacterial order Candidatus Acidulodesulfobacterales by metagenomics and metatranscriptomics.</title>
        <authorList>
            <person name="Tan S."/>
            <person name="Liu J."/>
            <person name="Fang Y."/>
            <person name="Hedlund B.P."/>
            <person name="Lian Z.H."/>
            <person name="Huang L.Y."/>
            <person name="Li J.T."/>
            <person name="Huang L.N."/>
            <person name="Li W.J."/>
            <person name="Jiang H.C."/>
            <person name="Dong H.L."/>
            <person name="Shu W.S."/>
        </authorList>
    </citation>
    <scope>NUCLEOTIDE SEQUENCE [LARGE SCALE GENOMIC DNA]</scope>
    <source>
        <strain evidence="1">AP2</strain>
    </source>
</reference>
<comment type="caution">
    <text evidence="1">The sequence shown here is derived from an EMBL/GenBank/DDBJ whole genome shotgun (WGS) entry which is preliminary data.</text>
</comment>
<dbReference type="GO" id="GO:0009306">
    <property type="term" value="P:protein secretion"/>
    <property type="evidence" value="ECO:0007669"/>
    <property type="project" value="InterPro"/>
</dbReference>
<dbReference type="Gene3D" id="3.40.30.60">
    <property type="entry name" value="FHIPEP family, domain 1"/>
    <property type="match status" value="1"/>
</dbReference>
<organism evidence="1 2">
    <name type="scientific">Acididesulfobacter guangdongensis</name>
    <dbReference type="NCBI Taxonomy" id="2597225"/>
    <lineage>
        <taxon>Bacteria</taxon>
        <taxon>Deltaproteobacteria</taxon>
        <taxon>Candidatus Acidulodesulfobacterales</taxon>
        <taxon>Candidatus Acididesulfobacter</taxon>
    </lineage>
</organism>
<dbReference type="GO" id="GO:0016020">
    <property type="term" value="C:membrane"/>
    <property type="evidence" value="ECO:0007669"/>
    <property type="project" value="InterPro"/>
</dbReference>
<sequence length="42" mass="4736">IVPPIHIKDNLALKPNEYVILIKGVEVSRFEIMPGKYLAMNA</sequence>
<dbReference type="InterPro" id="IPR042194">
    <property type="entry name" value="FHIPEP_1"/>
</dbReference>
<accession>A0A519BE75</accession>
<feature type="non-terminal residue" evidence="1">
    <location>
        <position position="1"/>
    </location>
</feature>